<name>A0A4U8RZT1_9HELI</name>
<comment type="similarity">
    <text evidence="6">Belongs to the tRNA(Ile)-lysidine synthase family.</text>
</comment>
<dbReference type="GO" id="GO:0005737">
    <property type="term" value="C:cytoplasm"/>
    <property type="evidence" value="ECO:0007669"/>
    <property type="project" value="UniProtKB-SubCell"/>
</dbReference>
<dbReference type="InterPro" id="IPR012094">
    <property type="entry name" value="tRNA_Ile_lys_synt"/>
</dbReference>
<dbReference type="InterPro" id="IPR014729">
    <property type="entry name" value="Rossmann-like_a/b/a_fold"/>
</dbReference>
<keyword evidence="1 6" id="KW-0436">Ligase</keyword>
<dbReference type="NCBIfam" id="TIGR02432">
    <property type="entry name" value="lysidine_TilS_N"/>
    <property type="match status" value="1"/>
</dbReference>
<comment type="domain">
    <text evidence="6">The N-terminal region contains the highly conserved SGGXDS motif, predicted to be a P-loop motif involved in ATP binding.</text>
</comment>
<dbReference type="Pfam" id="PF01171">
    <property type="entry name" value="ATP_bind_3"/>
    <property type="match status" value="1"/>
</dbReference>
<evidence type="ECO:0000256" key="6">
    <source>
        <dbReference type="HAMAP-Rule" id="MF_01161"/>
    </source>
</evidence>
<evidence type="ECO:0000256" key="4">
    <source>
        <dbReference type="ARBA" id="ARBA00022840"/>
    </source>
</evidence>
<dbReference type="AlphaFoldDB" id="A0A4U8RZT1"/>
<dbReference type="GO" id="GO:0032267">
    <property type="term" value="F:tRNA(Ile)-lysidine synthase activity"/>
    <property type="evidence" value="ECO:0007669"/>
    <property type="project" value="UniProtKB-EC"/>
</dbReference>
<dbReference type="Proteomes" id="UP000029925">
    <property type="component" value="Unassembled WGS sequence"/>
</dbReference>
<dbReference type="GO" id="GO:0005524">
    <property type="term" value="F:ATP binding"/>
    <property type="evidence" value="ECO:0007669"/>
    <property type="project" value="UniProtKB-UniRule"/>
</dbReference>
<evidence type="ECO:0000256" key="3">
    <source>
        <dbReference type="ARBA" id="ARBA00022741"/>
    </source>
</evidence>
<dbReference type="InterPro" id="IPR011063">
    <property type="entry name" value="TilS/TtcA_N"/>
</dbReference>
<evidence type="ECO:0000256" key="1">
    <source>
        <dbReference type="ARBA" id="ARBA00022598"/>
    </source>
</evidence>
<evidence type="ECO:0000259" key="7">
    <source>
        <dbReference type="Pfam" id="PF01171"/>
    </source>
</evidence>
<comment type="function">
    <text evidence="6">Ligates lysine onto the cytidine present at position 34 of the AUA codon-specific tRNA(Ile) that contains the anticodon CAU, in an ATP-dependent manner. Cytidine is converted to lysidine, thus changing the amino acid specificity of the tRNA from methionine to isoleucine.</text>
</comment>
<dbReference type="InterPro" id="IPR012795">
    <property type="entry name" value="tRNA_Ile_lys_synt_N"/>
</dbReference>
<dbReference type="GO" id="GO:0006400">
    <property type="term" value="P:tRNA modification"/>
    <property type="evidence" value="ECO:0007669"/>
    <property type="project" value="UniProtKB-UniRule"/>
</dbReference>
<keyword evidence="4 6" id="KW-0067">ATP-binding</keyword>
<keyword evidence="6" id="KW-0963">Cytoplasm</keyword>
<dbReference type="EMBL" id="JRPF02000003">
    <property type="protein sequence ID" value="TLD78880.1"/>
    <property type="molecule type" value="Genomic_DNA"/>
</dbReference>
<protein>
    <recommendedName>
        <fullName evidence="6">tRNA(Ile)-lysidine synthase</fullName>
        <ecNumber evidence="6">6.3.4.19</ecNumber>
    </recommendedName>
    <alternativeName>
        <fullName evidence="6">tRNA(Ile)-2-lysyl-cytidine synthase</fullName>
    </alternativeName>
    <alternativeName>
        <fullName evidence="6">tRNA(Ile)-lysidine synthetase</fullName>
    </alternativeName>
</protein>
<evidence type="ECO:0000313" key="8">
    <source>
        <dbReference type="EMBL" id="TLD78880.1"/>
    </source>
</evidence>
<evidence type="ECO:0000313" key="9">
    <source>
        <dbReference type="Proteomes" id="UP000029925"/>
    </source>
</evidence>
<dbReference type="CDD" id="cd01992">
    <property type="entry name" value="TilS_N"/>
    <property type="match status" value="1"/>
</dbReference>
<keyword evidence="9" id="KW-1185">Reference proteome</keyword>
<dbReference type="STRING" id="76936.BN2458_PEG2005"/>
<dbReference type="PANTHER" id="PTHR43033">
    <property type="entry name" value="TRNA(ILE)-LYSIDINE SYNTHASE-RELATED"/>
    <property type="match status" value="1"/>
</dbReference>
<evidence type="ECO:0000256" key="5">
    <source>
        <dbReference type="ARBA" id="ARBA00048539"/>
    </source>
</evidence>
<dbReference type="PANTHER" id="PTHR43033:SF1">
    <property type="entry name" value="TRNA(ILE)-LYSIDINE SYNTHASE-RELATED"/>
    <property type="match status" value="1"/>
</dbReference>
<gene>
    <name evidence="6 8" type="primary">tilS</name>
    <name evidence="8" type="ORF">LS75_003780</name>
</gene>
<comment type="subcellular location">
    <subcellularLocation>
        <location evidence="6">Cytoplasm</location>
    </subcellularLocation>
</comment>
<proteinExistence type="inferred from homology"/>
<sequence>MSLQRRILKLSPATQSLYTGKHLLGFSGGVDSVALFFLLLEANVPFDIAIVHYHTRKEADDEVAYAQELAQIHNKQCFVAHAPQFSHNFETQARIFRFGFFDEIIESYGYESLILAHQLNDRFEWFMMQLTLGSGLGNLLGFDWGRTYPIVRPLESTPKEELYRFCKERDLRYFEDTSNADLRFRRNFFRHRFCNDLVNTFGVGIAQSLNYLAQDKEYLLSQIAPRILFLESLHKFVSEARESLYKDSKNICEFSKTMRTERGKYQCAIFAFNINEEYLLLLACDKAAKLCGYVLSSKQREEIVKSHFNCKIHNLIIAKNDKLLFIALDSISMFQIVTKEPMTKPFKTLCATYHIPPKIRKLIWWEFQAISTHIESGADSINNPLPSHKTQQENDSFECKIKNFFTL</sequence>
<dbReference type="Gene3D" id="3.40.50.620">
    <property type="entry name" value="HUPs"/>
    <property type="match status" value="1"/>
</dbReference>
<evidence type="ECO:0000256" key="2">
    <source>
        <dbReference type="ARBA" id="ARBA00022694"/>
    </source>
</evidence>
<accession>A0A4U8RZT1</accession>
<dbReference type="OrthoDB" id="5289653at2"/>
<dbReference type="HAMAP" id="MF_01161">
    <property type="entry name" value="tRNA_Ile_lys_synt"/>
    <property type="match status" value="1"/>
</dbReference>
<keyword evidence="3 6" id="KW-0547">Nucleotide-binding</keyword>
<comment type="caution">
    <text evidence="8">The sequence shown here is derived from an EMBL/GenBank/DDBJ whole genome shotgun (WGS) entry which is preliminary data.</text>
</comment>
<keyword evidence="2 6" id="KW-0819">tRNA processing</keyword>
<feature type="domain" description="tRNA(Ile)-lysidine/2-thiocytidine synthase N-terminal" evidence="7">
    <location>
        <begin position="22"/>
        <end position="192"/>
    </location>
</feature>
<dbReference type="EC" id="6.3.4.19" evidence="6"/>
<comment type="catalytic activity">
    <reaction evidence="5 6">
        <text>cytidine(34) in tRNA(Ile2) + L-lysine + ATP = lysidine(34) in tRNA(Ile2) + AMP + diphosphate + H(+)</text>
        <dbReference type="Rhea" id="RHEA:43744"/>
        <dbReference type="Rhea" id="RHEA-COMP:10625"/>
        <dbReference type="Rhea" id="RHEA-COMP:10670"/>
        <dbReference type="ChEBI" id="CHEBI:15378"/>
        <dbReference type="ChEBI" id="CHEBI:30616"/>
        <dbReference type="ChEBI" id="CHEBI:32551"/>
        <dbReference type="ChEBI" id="CHEBI:33019"/>
        <dbReference type="ChEBI" id="CHEBI:82748"/>
        <dbReference type="ChEBI" id="CHEBI:83665"/>
        <dbReference type="ChEBI" id="CHEBI:456215"/>
        <dbReference type="EC" id="6.3.4.19"/>
    </reaction>
</comment>
<organism evidence="8 9">
    <name type="scientific">Helicobacter typhlonius</name>
    <dbReference type="NCBI Taxonomy" id="76936"/>
    <lineage>
        <taxon>Bacteria</taxon>
        <taxon>Pseudomonadati</taxon>
        <taxon>Campylobacterota</taxon>
        <taxon>Epsilonproteobacteria</taxon>
        <taxon>Campylobacterales</taxon>
        <taxon>Helicobacteraceae</taxon>
        <taxon>Helicobacter</taxon>
    </lineage>
</organism>
<feature type="binding site" evidence="6">
    <location>
        <begin position="27"/>
        <end position="32"/>
    </location>
    <ligand>
        <name>ATP</name>
        <dbReference type="ChEBI" id="CHEBI:30616"/>
    </ligand>
</feature>
<dbReference type="SUPFAM" id="SSF52402">
    <property type="entry name" value="Adenine nucleotide alpha hydrolases-like"/>
    <property type="match status" value="1"/>
</dbReference>
<reference evidence="8 9" key="1">
    <citation type="journal article" date="2014" name="Genome Announc.">
        <title>Draft genome sequences of eight enterohepatic helicobacter species isolated from both laboratory and wild rodents.</title>
        <authorList>
            <person name="Sheh A."/>
            <person name="Shen Z."/>
            <person name="Fox J.G."/>
        </authorList>
    </citation>
    <scope>NUCLEOTIDE SEQUENCE [LARGE SCALE GENOMIC DNA]</scope>
    <source>
        <strain evidence="8 9">MIT 98-6810</strain>
    </source>
</reference>